<dbReference type="EMBL" id="CP095053">
    <property type="protein sequence ID" value="UOR06645.1"/>
    <property type="molecule type" value="Genomic_DNA"/>
</dbReference>
<evidence type="ECO:0000313" key="1">
    <source>
        <dbReference type="EMBL" id="UOR06645.1"/>
    </source>
</evidence>
<evidence type="ECO:0000313" key="2">
    <source>
        <dbReference type="Proteomes" id="UP000829925"/>
    </source>
</evidence>
<gene>
    <name evidence="1" type="ORF">MUN82_05980</name>
</gene>
<reference evidence="1 2" key="1">
    <citation type="submission" date="2022-04" db="EMBL/GenBank/DDBJ databases">
        <title>Hymenobacter sp. isolated from the air.</title>
        <authorList>
            <person name="Won M."/>
            <person name="Lee C.-M."/>
            <person name="Woen H.-Y."/>
            <person name="Kwon S.-W."/>
        </authorList>
    </citation>
    <scope>NUCLEOTIDE SEQUENCE [LARGE SCALE GENOMIC DNA]</scope>
    <source>
        <strain evidence="2">5413 J-13</strain>
    </source>
</reference>
<name>A0A8T9SXQ8_9BACT</name>
<dbReference type="Proteomes" id="UP000829925">
    <property type="component" value="Chromosome"/>
</dbReference>
<dbReference type="AlphaFoldDB" id="A0A8T9SXQ8"/>
<sequence length="163" mass="19193">MTISIERIIKEADISPLYWGMNEDAITQILPNSFQLIQEHRLENRPLLDVDNIEFYFENDFYIGLNQLIIQAWRIKPNTSTQYFDLSWIDNKLTYRKVKQNLARLEWVYIECPNGSNAPLILVEGRAMFLFYDDESEISSYPLCKIVILQPKDAQAVLDRITQ</sequence>
<accession>A0A8T9SXQ8</accession>
<protein>
    <submittedName>
        <fullName evidence="1">Uncharacterized protein</fullName>
    </submittedName>
</protein>
<organism evidence="1 2">
    <name type="scientific">Hymenobacter aerilatus</name>
    <dbReference type="NCBI Taxonomy" id="2932251"/>
    <lineage>
        <taxon>Bacteria</taxon>
        <taxon>Pseudomonadati</taxon>
        <taxon>Bacteroidota</taxon>
        <taxon>Cytophagia</taxon>
        <taxon>Cytophagales</taxon>
        <taxon>Hymenobacteraceae</taxon>
        <taxon>Hymenobacter</taxon>
    </lineage>
</organism>
<keyword evidence="2" id="KW-1185">Reference proteome</keyword>
<proteinExistence type="predicted"/>
<dbReference type="RefSeq" id="WP_245095754.1">
    <property type="nucleotide sequence ID" value="NZ_CP095053.1"/>
</dbReference>
<dbReference type="KEGG" id="haei:MUN82_05980"/>